<accession>A0A0I9USX7</accession>
<protein>
    <submittedName>
        <fullName evidence="1">TnsA endonuclease</fullName>
    </submittedName>
</protein>
<organism evidence="1 2">
    <name type="scientific">Mycobacterium haemophilum</name>
    <dbReference type="NCBI Taxonomy" id="29311"/>
    <lineage>
        <taxon>Bacteria</taxon>
        <taxon>Bacillati</taxon>
        <taxon>Actinomycetota</taxon>
        <taxon>Actinomycetes</taxon>
        <taxon>Mycobacteriales</taxon>
        <taxon>Mycobacteriaceae</taxon>
        <taxon>Mycobacterium</taxon>
    </lineage>
</organism>
<keyword evidence="1" id="KW-0255">Endonuclease</keyword>
<dbReference type="InterPro" id="IPR048000">
    <property type="entry name" value="TnsA-like"/>
</dbReference>
<proteinExistence type="predicted"/>
<sequence>MLSDAADTATAEPDTAEVSWITAEGVPQRLPLDQAAVVTFEDGLPVRRFTTRKSQRHLSGRWWCATTNGHVGFESWLERDHVMLLDFDPAVVGVAAQPFWLSWSDASGSKVRHAPDYFARRGDGSAVVVDCRPIERRRDGDRAKFEATRRVCAQLGWEYRLVGAAEPTLVGNMRWLAGYRHPRHDHRQVAGLLVDVFATPSRLMDGAARVGDPIAVLPVLFHLLWRQTLSADLARPLSEMSVIAVAGARR</sequence>
<keyword evidence="1" id="KW-0378">Hydrolase</keyword>
<gene>
    <name evidence="1" type="ORF">ABH38_02705</name>
</gene>
<comment type="caution">
    <text evidence="1">The sequence shown here is derived from an EMBL/GenBank/DDBJ whole genome shotgun (WGS) entry which is preliminary data.</text>
</comment>
<name>A0A0I9USX7_9MYCO</name>
<keyword evidence="2" id="KW-1185">Reference proteome</keyword>
<evidence type="ECO:0000313" key="1">
    <source>
        <dbReference type="EMBL" id="KLO38673.1"/>
    </source>
</evidence>
<dbReference type="EMBL" id="LDPR01000002">
    <property type="protein sequence ID" value="KLO38673.1"/>
    <property type="molecule type" value="Genomic_DNA"/>
</dbReference>
<dbReference type="AlphaFoldDB" id="A0A0I9USX7"/>
<keyword evidence="1" id="KW-0540">Nuclease</keyword>
<evidence type="ECO:0000313" key="2">
    <source>
        <dbReference type="Proteomes" id="UP000036334"/>
    </source>
</evidence>
<dbReference type="PATRIC" id="fig|29311.18.peg.2197"/>
<dbReference type="Proteomes" id="UP000036334">
    <property type="component" value="Unassembled WGS sequence"/>
</dbReference>
<dbReference type="NCBIfam" id="NF033179">
    <property type="entry name" value="TnsA_like_Actin"/>
    <property type="match status" value="1"/>
</dbReference>
<dbReference type="GO" id="GO:0004519">
    <property type="term" value="F:endonuclease activity"/>
    <property type="evidence" value="ECO:0007669"/>
    <property type="project" value="UniProtKB-KW"/>
</dbReference>
<reference evidence="1 2" key="1">
    <citation type="submission" date="2015-05" db="EMBL/GenBank/DDBJ databases">
        <title>Genome sequence of Mycobacterium haemophilum.</title>
        <authorList>
            <person name="Greninger A.L."/>
            <person name="Cunningham G."/>
            <person name="Miller S."/>
        </authorList>
    </citation>
    <scope>NUCLEOTIDE SEQUENCE [LARGE SCALE GENOMIC DNA]</scope>
    <source>
        <strain evidence="2">UC1</strain>
    </source>
</reference>